<accession>A0A1L9VA36</accession>
<sequence>MCGDERPCGMCIRRGMGHACYDGIRKKPKYLEEVPGTTVMDISPSIHDNNVPQTIQHKEQPQQPRWFVTPGEYSILESTIPGNTTSEQSPYGLQEMCIQSSRDSVGGNKDNGPNKPNYQQTLIPDTCFLDDLTRCDLLNQQNAKLEFAPQMAECDMHVESTSNTGSQLSFAIKSGWSSTFF</sequence>
<dbReference type="GeneID" id="34460049"/>
<dbReference type="EMBL" id="KV878909">
    <property type="protein sequence ID" value="OJJ80755.1"/>
    <property type="molecule type" value="Genomic_DNA"/>
</dbReference>
<dbReference type="STRING" id="1160497.A0A1L9VA36"/>
<evidence type="ECO:0000313" key="2">
    <source>
        <dbReference type="Proteomes" id="UP000184300"/>
    </source>
</evidence>
<reference evidence="2" key="1">
    <citation type="journal article" date="2017" name="Genome Biol.">
        <title>Comparative genomics reveals high biological diversity and specific adaptations in the industrially and medically important fungal genus Aspergillus.</title>
        <authorList>
            <person name="de Vries R.P."/>
            <person name="Riley R."/>
            <person name="Wiebenga A."/>
            <person name="Aguilar-Osorio G."/>
            <person name="Amillis S."/>
            <person name="Uchima C.A."/>
            <person name="Anderluh G."/>
            <person name="Asadollahi M."/>
            <person name="Askin M."/>
            <person name="Barry K."/>
            <person name="Battaglia E."/>
            <person name="Bayram O."/>
            <person name="Benocci T."/>
            <person name="Braus-Stromeyer S.A."/>
            <person name="Caldana C."/>
            <person name="Canovas D."/>
            <person name="Cerqueira G.C."/>
            <person name="Chen F."/>
            <person name="Chen W."/>
            <person name="Choi C."/>
            <person name="Clum A."/>
            <person name="Dos Santos R.A."/>
            <person name="Damasio A.R."/>
            <person name="Diallinas G."/>
            <person name="Emri T."/>
            <person name="Fekete E."/>
            <person name="Flipphi M."/>
            <person name="Freyberg S."/>
            <person name="Gallo A."/>
            <person name="Gournas C."/>
            <person name="Habgood R."/>
            <person name="Hainaut M."/>
            <person name="Harispe M.L."/>
            <person name="Henrissat B."/>
            <person name="Hilden K.S."/>
            <person name="Hope R."/>
            <person name="Hossain A."/>
            <person name="Karabika E."/>
            <person name="Karaffa L."/>
            <person name="Karanyi Z."/>
            <person name="Krasevec N."/>
            <person name="Kuo A."/>
            <person name="Kusch H."/>
            <person name="LaButti K."/>
            <person name="Lagendijk E.L."/>
            <person name="Lapidus A."/>
            <person name="Levasseur A."/>
            <person name="Lindquist E."/>
            <person name="Lipzen A."/>
            <person name="Logrieco A.F."/>
            <person name="MacCabe A."/>
            <person name="Maekelae M.R."/>
            <person name="Malavazi I."/>
            <person name="Melin P."/>
            <person name="Meyer V."/>
            <person name="Mielnichuk N."/>
            <person name="Miskei M."/>
            <person name="Molnar A.P."/>
            <person name="Mule G."/>
            <person name="Ngan C.Y."/>
            <person name="Orejas M."/>
            <person name="Orosz E."/>
            <person name="Ouedraogo J.P."/>
            <person name="Overkamp K.M."/>
            <person name="Park H.-S."/>
            <person name="Perrone G."/>
            <person name="Piumi F."/>
            <person name="Punt P.J."/>
            <person name="Ram A.F."/>
            <person name="Ramon A."/>
            <person name="Rauscher S."/>
            <person name="Record E."/>
            <person name="Riano-Pachon D.M."/>
            <person name="Robert V."/>
            <person name="Roehrig J."/>
            <person name="Ruller R."/>
            <person name="Salamov A."/>
            <person name="Salih N.S."/>
            <person name="Samson R.A."/>
            <person name="Sandor E."/>
            <person name="Sanguinetti M."/>
            <person name="Schuetze T."/>
            <person name="Sepcic K."/>
            <person name="Shelest E."/>
            <person name="Sherlock G."/>
            <person name="Sophianopoulou V."/>
            <person name="Squina F.M."/>
            <person name="Sun H."/>
            <person name="Susca A."/>
            <person name="Todd R.B."/>
            <person name="Tsang A."/>
            <person name="Unkles S.E."/>
            <person name="van de Wiele N."/>
            <person name="van Rossen-Uffink D."/>
            <person name="Oliveira J.V."/>
            <person name="Vesth T.C."/>
            <person name="Visser J."/>
            <person name="Yu J.-H."/>
            <person name="Zhou M."/>
            <person name="Andersen M.R."/>
            <person name="Archer D.B."/>
            <person name="Baker S.E."/>
            <person name="Benoit I."/>
            <person name="Brakhage A.A."/>
            <person name="Braus G.H."/>
            <person name="Fischer R."/>
            <person name="Frisvad J.C."/>
            <person name="Goldman G.H."/>
            <person name="Houbraken J."/>
            <person name="Oakley B."/>
            <person name="Pocsi I."/>
            <person name="Scazzocchio C."/>
            <person name="Seiboth B."/>
            <person name="vanKuyk P.A."/>
            <person name="Wortman J."/>
            <person name="Dyer P.S."/>
            <person name="Grigoriev I.V."/>
        </authorList>
    </citation>
    <scope>NUCLEOTIDE SEQUENCE [LARGE SCALE GENOMIC DNA]</scope>
    <source>
        <strain evidence="2">CBS 516.65</strain>
    </source>
</reference>
<proteinExistence type="predicted"/>
<evidence type="ECO:0000313" key="1">
    <source>
        <dbReference type="EMBL" id="OJJ80755.1"/>
    </source>
</evidence>
<protein>
    <submittedName>
        <fullName evidence="1">Uncharacterized protein</fullName>
    </submittedName>
</protein>
<name>A0A1L9VA36_ASPGL</name>
<dbReference type="RefSeq" id="XP_022397453.1">
    <property type="nucleotide sequence ID" value="XM_022543788.1"/>
</dbReference>
<dbReference type="AlphaFoldDB" id="A0A1L9VA36"/>
<gene>
    <name evidence="1" type="ORF">ASPGLDRAFT_28775</name>
</gene>
<dbReference type="VEuPathDB" id="FungiDB:ASPGLDRAFT_28775"/>
<keyword evidence="2" id="KW-1185">Reference proteome</keyword>
<dbReference type="Proteomes" id="UP000184300">
    <property type="component" value="Unassembled WGS sequence"/>
</dbReference>
<dbReference type="OrthoDB" id="2538135at2759"/>
<organism evidence="1 2">
    <name type="scientific">Aspergillus glaucus CBS 516.65</name>
    <dbReference type="NCBI Taxonomy" id="1160497"/>
    <lineage>
        <taxon>Eukaryota</taxon>
        <taxon>Fungi</taxon>
        <taxon>Dikarya</taxon>
        <taxon>Ascomycota</taxon>
        <taxon>Pezizomycotina</taxon>
        <taxon>Eurotiomycetes</taxon>
        <taxon>Eurotiomycetidae</taxon>
        <taxon>Eurotiales</taxon>
        <taxon>Aspergillaceae</taxon>
        <taxon>Aspergillus</taxon>
        <taxon>Aspergillus subgen. Aspergillus</taxon>
    </lineage>
</organism>